<evidence type="ECO:0000313" key="2">
    <source>
        <dbReference type="Proteomes" id="UP000577724"/>
    </source>
</evidence>
<dbReference type="SUPFAM" id="SSF102405">
    <property type="entry name" value="MCP/YpsA-like"/>
    <property type="match status" value="1"/>
</dbReference>
<evidence type="ECO:0008006" key="3">
    <source>
        <dbReference type="Google" id="ProtNLM"/>
    </source>
</evidence>
<dbReference type="PANTHER" id="PTHR43393:SF3">
    <property type="entry name" value="LYSINE DECARBOXYLASE-LIKE PROTEIN"/>
    <property type="match status" value="1"/>
</dbReference>
<accession>A0ABX2ML58</accession>
<dbReference type="EMBL" id="JABMCC010000107">
    <property type="protein sequence ID" value="NUU54784.1"/>
    <property type="molecule type" value="Genomic_DNA"/>
</dbReference>
<dbReference type="InterPro" id="IPR052341">
    <property type="entry name" value="LOG_family_nucleotidases"/>
</dbReference>
<dbReference type="GeneID" id="97131420"/>
<name>A0ABX2ML58_9BACL</name>
<reference evidence="1 2" key="1">
    <citation type="submission" date="2020-05" db="EMBL/GenBank/DDBJ databases">
        <title>Genome Sequencing of Type Strains.</title>
        <authorList>
            <person name="Lemaire J.F."/>
            <person name="Inderbitzin P."/>
            <person name="Gregorio O.A."/>
            <person name="Collins S.B."/>
            <person name="Wespe N."/>
            <person name="Knight-Connoni V."/>
        </authorList>
    </citation>
    <scope>NUCLEOTIDE SEQUENCE [LARGE SCALE GENOMIC DNA]</scope>
    <source>
        <strain evidence="1 2">DSM 19942</strain>
    </source>
</reference>
<sequence>MIKPIEPITHPPFNPIHNKLYNPFELLEHFNPDNVLSLPATPDFQCFLYFHQQGGTTISDPYAAMMEALHDTSVVREMNAFLTTEMQAGRRPVAIMGGHRERRGSNAYCEVARIAQKLSESGFIVVSGGGPGCMEATHLGALFAGRSEESLTSAINRLAEKPYDEFPKNMHHLIGKDGRTINEDLLGDLHAWMLPAWKIANELKDQLTPLNRSLALPTWHYGHEPFTPFATHVAKYFLNSIREDVLLTLASCGIVFSEGRGGTIQEVFQDAGQVYYRDTENKAPITSMLFLDSKFWTVPEVPDGKVHMPVLELLHQLFVVSGNMTEEEFKRYIRLVDDADEVVNIIIKNAPSASEVVHKLRRFGISNINSELMAERVETLVSQRRK</sequence>
<dbReference type="Proteomes" id="UP000577724">
    <property type="component" value="Unassembled WGS sequence"/>
</dbReference>
<organism evidence="1 2">
    <name type="scientific">Paenibacillus taichungensis</name>
    <dbReference type="NCBI Taxonomy" id="484184"/>
    <lineage>
        <taxon>Bacteria</taxon>
        <taxon>Bacillati</taxon>
        <taxon>Bacillota</taxon>
        <taxon>Bacilli</taxon>
        <taxon>Bacillales</taxon>
        <taxon>Paenibacillaceae</taxon>
        <taxon>Paenibacillus</taxon>
    </lineage>
</organism>
<proteinExistence type="predicted"/>
<dbReference type="RefSeq" id="WP_175381742.1">
    <property type="nucleotide sequence ID" value="NZ_CBCRYD010000051.1"/>
</dbReference>
<evidence type="ECO:0000313" key="1">
    <source>
        <dbReference type="EMBL" id="NUU54784.1"/>
    </source>
</evidence>
<gene>
    <name evidence="1" type="ORF">HP548_11915</name>
</gene>
<dbReference type="Gene3D" id="3.40.50.450">
    <property type="match status" value="1"/>
</dbReference>
<dbReference type="PANTHER" id="PTHR43393">
    <property type="entry name" value="CYTOKININ RIBOSIDE 5'-MONOPHOSPHATE PHOSPHORIBOHYDROLASE"/>
    <property type="match status" value="1"/>
</dbReference>
<protein>
    <recommendedName>
        <fullName evidence="3">Rossmann-fold nucleotide-binding protein</fullName>
    </recommendedName>
</protein>
<keyword evidence="2" id="KW-1185">Reference proteome</keyword>
<comment type="caution">
    <text evidence="1">The sequence shown here is derived from an EMBL/GenBank/DDBJ whole genome shotgun (WGS) entry which is preliminary data.</text>
</comment>